<dbReference type="Proteomes" id="UP000681722">
    <property type="component" value="Unassembled WGS sequence"/>
</dbReference>
<dbReference type="EMBL" id="CAJOBA010050777">
    <property type="protein sequence ID" value="CAF4238123.1"/>
    <property type="molecule type" value="Genomic_DNA"/>
</dbReference>
<dbReference type="AlphaFoldDB" id="A0A815PSB7"/>
<accession>A0A815PSB7</accession>
<dbReference type="Proteomes" id="UP000682733">
    <property type="component" value="Unassembled WGS sequence"/>
</dbReference>
<protein>
    <submittedName>
        <fullName evidence="2">Uncharacterized protein</fullName>
    </submittedName>
</protein>
<evidence type="ECO:0000313" key="3">
    <source>
        <dbReference type="EMBL" id="CAF4238123.1"/>
    </source>
</evidence>
<dbReference type="EMBL" id="CAJNOK010028963">
    <property type="protein sequence ID" value="CAF1441832.1"/>
    <property type="molecule type" value="Genomic_DNA"/>
</dbReference>
<name>A0A815PSB7_9BILA</name>
<reference evidence="2" key="1">
    <citation type="submission" date="2021-02" db="EMBL/GenBank/DDBJ databases">
        <authorList>
            <person name="Nowell W R."/>
        </authorList>
    </citation>
    <scope>NUCLEOTIDE SEQUENCE</scope>
</reference>
<evidence type="ECO:0000313" key="5">
    <source>
        <dbReference type="Proteomes" id="UP000663829"/>
    </source>
</evidence>
<evidence type="ECO:0000313" key="4">
    <source>
        <dbReference type="EMBL" id="CAF4325870.1"/>
    </source>
</evidence>
<gene>
    <name evidence="2" type="ORF">GPM918_LOCUS34807</name>
    <name evidence="1" type="ORF">OVA965_LOCUS34475</name>
    <name evidence="4" type="ORF">SRO942_LOCUS35517</name>
    <name evidence="3" type="ORF">TMI583_LOCUS35399</name>
</gene>
<dbReference type="Proteomes" id="UP000663829">
    <property type="component" value="Unassembled WGS sequence"/>
</dbReference>
<comment type="caution">
    <text evidence="2">The sequence shown here is derived from an EMBL/GenBank/DDBJ whole genome shotgun (WGS) entry which is preliminary data.</text>
</comment>
<dbReference type="OrthoDB" id="408493at2759"/>
<evidence type="ECO:0000313" key="2">
    <source>
        <dbReference type="EMBL" id="CAF1453245.1"/>
    </source>
</evidence>
<organism evidence="2 5">
    <name type="scientific">Didymodactylos carnosus</name>
    <dbReference type="NCBI Taxonomy" id="1234261"/>
    <lineage>
        <taxon>Eukaryota</taxon>
        <taxon>Metazoa</taxon>
        <taxon>Spiralia</taxon>
        <taxon>Gnathifera</taxon>
        <taxon>Rotifera</taxon>
        <taxon>Eurotatoria</taxon>
        <taxon>Bdelloidea</taxon>
        <taxon>Philodinida</taxon>
        <taxon>Philodinidae</taxon>
        <taxon>Didymodactylos</taxon>
    </lineage>
</organism>
<sequence>MRPISVAFHQDRSPFVNIYGTFGHPHIWPRGFPVDELKNVTEDGWSSLRRNNEQLVNVYIQQYLADLDLDVDGHS</sequence>
<dbReference type="EMBL" id="CAJNOQ010019594">
    <property type="protein sequence ID" value="CAF1453245.1"/>
    <property type="molecule type" value="Genomic_DNA"/>
</dbReference>
<dbReference type="Proteomes" id="UP000677228">
    <property type="component" value="Unassembled WGS sequence"/>
</dbReference>
<proteinExistence type="predicted"/>
<dbReference type="EMBL" id="CAJOBC010085043">
    <property type="protein sequence ID" value="CAF4325870.1"/>
    <property type="molecule type" value="Genomic_DNA"/>
</dbReference>
<keyword evidence="5" id="KW-1185">Reference proteome</keyword>
<evidence type="ECO:0000313" key="1">
    <source>
        <dbReference type="EMBL" id="CAF1441832.1"/>
    </source>
</evidence>